<dbReference type="OrthoDB" id="2260257at2759"/>
<evidence type="ECO:0000256" key="1">
    <source>
        <dbReference type="SAM" id="MobiDB-lite"/>
    </source>
</evidence>
<dbReference type="AlphaFoldDB" id="A0A8H7R6R1"/>
<keyword evidence="4" id="KW-1185">Reference proteome</keyword>
<protein>
    <recommendedName>
        <fullName evidence="5">Ser-Thr-rich glycosyl-phosphatidyl-inositol-anchored membrane family-domain-containing protein</fullName>
    </recommendedName>
</protein>
<proteinExistence type="predicted"/>
<gene>
    <name evidence="3" type="ORF">INT46_007668</name>
</gene>
<dbReference type="Proteomes" id="UP000650833">
    <property type="component" value="Unassembled WGS sequence"/>
</dbReference>
<dbReference type="EMBL" id="JAEPRC010000174">
    <property type="protein sequence ID" value="KAG2205457.1"/>
    <property type="molecule type" value="Genomic_DNA"/>
</dbReference>
<comment type="caution">
    <text evidence="3">The sequence shown here is derived from an EMBL/GenBank/DDBJ whole genome shotgun (WGS) entry which is preliminary data.</text>
</comment>
<sequence>MKFFGIGSALIAALVTITSAAPTQFVNDPDTIKFYITAPLDSNIYSAGDVIAAEWINGEPGPFTLELLKGNNAASMQDTHIPFKNTDGSTGSYKWQVPNDMPAGIYAFHYVFNGGESYSPRFKITAVNTDVDTKQQQQQQQRTTGNIGSDTQQQQQQQQRTTSTTSSNPQQQQRTTGNIGSDAQQQQQQRTAGSTSSNPQQQQRTTGNIDSDAQQQQQQQQRTAGSTSSNPQQQQRTTGNIDSDAQQQQQQQRTTGNSRNNAQQQPNEATQPRVKIYNTSNGSNVRLNTGADTAPSSSSPNGTRNTHNQLPPQAVADESHTAGSSSTFSEASERAPQ</sequence>
<organism evidence="3 4">
    <name type="scientific">Mucor plumbeus</name>
    <dbReference type="NCBI Taxonomy" id="97098"/>
    <lineage>
        <taxon>Eukaryota</taxon>
        <taxon>Fungi</taxon>
        <taxon>Fungi incertae sedis</taxon>
        <taxon>Mucoromycota</taxon>
        <taxon>Mucoromycotina</taxon>
        <taxon>Mucoromycetes</taxon>
        <taxon>Mucorales</taxon>
        <taxon>Mucorineae</taxon>
        <taxon>Mucoraceae</taxon>
        <taxon>Mucor</taxon>
    </lineage>
</organism>
<dbReference type="PANTHER" id="PTHR40633">
    <property type="entry name" value="MATRIX PROTEIN, PUTATIVE (AFU_ORTHOLOGUE AFUA_8G05410)-RELATED"/>
    <property type="match status" value="1"/>
</dbReference>
<feature type="compositionally biased region" description="Polar residues" evidence="1">
    <location>
        <begin position="222"/>
        <end position="245"/>
    </location>
</feature>
<feature type="compositionally biased region" description="Polar residues" evidence="1">
    <location>
        <begin position="253"/>
        <end position="270"/>
    </location>
</feature>
<keyword evidence="2" id="KW-0732">Signal</keyword>
<feature type="compositionally biased region" description="Polar residues" evidence="1">
    <location>
        <begin position="321"/>
        <end position="330"/>
    </location>
</feature>
<dbReference type="InterPro" id="IPR052982">
    <property type="entry name" value="SRP1/TIP1-like"/>
</dbReference>
<evidence type="ECO:0000256" key="2">
    <source>
        <dbReference type="SAM" id="SignalP"/>
    </source>
</evidence>
<name>A0A8H7R6R1_9FUNG</name>
<evidence type="ECO:0000313" key="4">
    <source>
        <dbReference type="Proteomes" id="UP000650833"/>
    </source>
</evidence>
<accession>A0A8H7R6R1</accession>
<reference evidence="3" key="1">
    <citation type="submission" date="2020-12" db="EMBL/GenBank/DDBJ databases">
        <title>Metabolic potential, ecology and presence of endohyphal bacteria is reflected in genomic diversity of Mucoromycotina.</title>
        <authorList>
            <person name="Muszewska A."/>
            <person name="Okrasinska A."/>
            <person name="Steczkiewicz K."/>
            <person name="Drgas O."/>
            <person name="Orlowska M."/>
            <person name="Perlinska-Lenart U."/>
            <person name="Aleksandrzak-Piekarczyk T."/>
            <person name="Szatraj K."/>
            <person name="Zielenkiewicz U."/>
            <person name="Pilsyk S."/>
            <person name="Malc E."/>
            <person name="Mieczkowski P."/>
            <person name="Kruszewska J.S."/>
            <person name="Biernat P."/>
            <person name="Pawlowska J."/>
        </authorList>
    </citation>
    <scope>NUCLEOTIDE SEQUENCE</scope>
    <source>
        <strain evidence="3">CBS 226.32</strain>
    </source>
</reference>
<feature type="compositionally biased region" description="Polar residues" evidence="1">
    <location>
        <begin position="190"/>
        <end position="213"/>
    </location>
</feature>
<evidence type="ECO:0008006" key="5">
    <source>
        <dbReference type="Google" id="ProtNLM"/>
    </source>
</evidence>
<feature type="signal peptide" evidence="2">
    <location>
        <begin position="1"/>
        <end position="20"/>
    </location>
</feature>
<feature type="compositionally biased region" description="Low complexity" evidence="1">
    <location>
        <begin position="151"/>
        <end position="176"/>
    </location>
</feature>
<feature type="compositionally biased region" description="Polar residues" evidence="1">
    <location>
        <begin position="277"/>
        <end position="311"/>
    </location>
</feature>
<dbReference type="PANTHER" id="PTHR40633:SF1">
    <property type="entry name" value="GPI ANCHORED SERINE-THREONINE RICH PROTEIN (AFU_ORTHOLOGUE AFUA_1G03630)"/>
    <property type="match status" value="1"/>
</dbReference>
<feature type="region of interest" description="Disordered" evidence="1">
    <location>
        <begin position="133"/>
        <end position="337"/>
    </location>
</feature>
<feature type="chain" id="PRO_5034038889" description="Ser-Thr-rich glycosyl-phosphatidyl-inositol-anchored membrane family-domain-containing protein" evidence="2">
    <location>
        <begin position="21"/>
        <end position="337"/>
    </location>
</feature>
<evidence type="ECO:0000313" key="3">
    <source>
        <dbReference type="EMBL" id="KAG2205457.1"/>
    </source>
</evidence>